<dbReference type="GO" id="GO:0009055">
    <property type="term" value="F:electron transfer activity"/>
    <property type="evidence" value="ECO:0007669"/>
    <property type="project" value="InterPro"/>
</dbReference>
<evidence type="ECO:0000256" key="5">
    <source>
        <dbReference type="ARBA" id="ARBA00023004"/>
    </source>
</evidence>
<keyword evidence="5 6" id="KW-0408">Iron</keyword>
<protein>
    <submittedName>
        <fullName evidence="9">Cytochrome c family protein</fullName>
    </submittedName>
</protein>
<dbReference type="InterPro" id="IPR002327">
    <property type="entry name" value="Cyt_c_1A/1B"/>
</dbReference>
<dbReference type="PRINTS" id="PR00604">
    <property type="entry name" value="CYTCHRMECIAB"/>
</dbReference>
<gene>
    <name evidence="9" type="ORF">PUV54_11480</name>
</gene>
<accession>A0AAE9ZGT3</accession>
<keyword evidence="3 6" id="KW-0479">Metal-binding</keyword>
<feature type="signal peptide" evidence="7">
    <location>
        <begin position="1"/>
        <end position="21"/>
    </location>
</feature>
<evidence type="ECO:0000256" key="2">
    <source>
        <dbReference type="ARBA" id="ARBA00022617"/>
    </source>
</evidence>
<reference evidence="9" key="1">
    <citation type="submission" date="2023-02" db="EMBL/GenBank/DDBJ databases">
        <title>Genome sequence of Hyphococcus flavus.</title>
        <authorList>
            <person name="Rong J.-C."/>
            <person name="Zhao Q."/>
            <person name="Yi M."/>
            <person name="Wu J.-Y."/>
        </authorList>
    </citation>
    <scope>NUCLEOTIDE SEQUENCE</scope>
    <source>
        <strain evidence="9">MCCC 1K03223</strain>
    </source>
</reference>
<dbReference type="AlphaFoldDB" id="A0AAE9ZGT3"/>
<evidence type="ECO:0000256" key="3">
    <source>
        <dbReference type="ARBA" id="ARBA00022723"/>
    </source>
</evidence>
<dbReference type="RefSeq" id="WP_274492380.1">
    <property type="nucleotide sequence ID" value="NZ_CP118166.1"/>
</dbReference>
<dbReference type="PROSITE" id="PS51257">
    <property type="entry name" value="PROKAR_LIPOPROTEIN"/>
    <property type="match status" value="1"/>
</dbReference>
<evidence type="ECO:0000256" key="6">
    <source>
        <dbReference type="PROSITE-ProRule" id="PRU00433"/>
    </source>
</evidence>
<dbReference type="Pfam" id="PF00034">
    <property type="entry name" value="Cytochrom_C"/>
    <property type="match status" value="1"/>
</dbReference>
<proteinExistence type="predicted"/>
<dbReference type="InterPro" id="IPR036909">
    <property type="entry name" value="Cyt_c-like_dom_sf"/>
</dbReference>
<sequence length="147" mass="15498">MTKNSLAIAAFILLASCGQDASSAGDSAAAAQSSSAETELSPAEMGRRIFSQETCATCHTVDEGGANRIGPNLFGVYGRQAGQVEGFAYTNALAQSDVIWDDASLDAFLENPQGFMRGNRMAYVGQRDAEKRAAMIAYIKTLTSDAD</sequence>
<evidence type="ECO:0000259" key="8">
    <source>
        <dbReference type="PROSITE" id="PS51007"/>
    </source>
</evidence>
<evidence type="ECO:0000256" key="1">
    <source>
        <dbReference type="ARBA" id="ARBA00022448"/>
    </source>
</evidence>
<dbReference type="PROSITE" id="PS51007">
    <property type="entry name" value="CYTC"/>
    <property type="match status" value="1"/>
</dbReference>
<keyword evidence="1" id="KW-0813">Transport</keyword>
<dbReference type="SUPFAM" id="SSF46626">
    <property type="entry name" value="Cytochrome c"/>
    <property type="match status" value="1"/>
</dbReference>
<feature type="chain" id="PRO_5041933718" evidence="7">
    <location>
        <begin position="22"/>
        <end position="147"/>
    </location>
</feature>
<dbReference type="EMBL" id="CP118166">
    <property type="protein sequence ID" value="WDI30576.1"/>
    <property type="molecule type" value="Genomic_DNA"/>
</dbReference>
<dbReference type="GO" id="GO:0046872">
    <property type="term" value="F:metal ion binding"/>
    <property type="evidence" value="ECO:0007669"/>
    <property type="project" value="UniProtKB-KW"/>
</dbReference>
<keyword evidence="2 6" id="KW-0349">Heme</keyword>
<feature type="domain" description="Cytochrome c" evidence="8">
    <location>
        <begin position="41"/>
        <end position="143"/>
    </location>
</feature>
<evidence type="ECO:0000256" key="4">
    <source>
        <dbReference type="ARBA" id="ARBA00022982"/>
    </source>
</evidence>
<keyword evidence="4" id="KW-0249">Electron transport</keyword>
<keyword evidence="10" id="KW-1185">Reference proteome</keyword>
<dbReference type="Gene3D" id="1.10.760.10">
    <property type="entry name" value="Cytochrome c-like domain"/>
    <property type="match status" value="1"/>
</dbReference>
<name>A0AAE9ZGT3_9PROT</name>
<evidence type="ECO:0000313" key="10">
    <source>
        <dbReference type="Proteomes" id="UP001214043"/>
    </source>
</evidence>
<organism evidence="9 10">
    <name type="scientific">Hyphococcus flavus</name>
    <dbReference type="NCBI Taxonomy" id="1866326"/>
    <lineage>
        <taxon>Bacteria</taxon>
        <taxon>Pseudomonadati</taxon>
        <taxon>Pseudomonadota</taxon>
        <taxon>Alphaproteobacteria</taxon>
        <taxon>Parvularculales</taxon>
        <taxon>Parvularculaceae</taxon>
        <taxon>Hyphococcus</taxon>
    </lineage>
</organism>
<dbReference type="InterPro" id="IPR009056">
    <property type="entry name" value="Cyt_c-like_dom"/>
</dbReference>
<dbReference type="PANTHER" id="PTHR11961">
    <property type="entry name" value="CYTOCHROME C"/>
    <property type="match status" value="1"/>
</dbReference>
<dbReference type="GO" id="GO:0020037">
    <property type="term" value="F:heme binding"/>
    <property type="evidence" value="ECO:0007669"/>
    <property type="project" value="InterPro"/>
</dbReference>
<dbReference type="KEGG" id="hfl:PUV54_11480"/>
<evidence type="ECO:0000256" key="7">
    <source>
        <dbReference type="SAM" id="SignalP"/>
    </source>
</evidence>
<dbReference type="Proteomes" id="UP001214043">
    <property type="component" value="Chromosome"/>
</dbReference>
<keyword evidence="7" id="KW-0732">Signal</keyword>
<evidence type="ECO:0000313" key="9">
    <source>
        <dbReference type="EMBL" id="WDI30576.1"/>
    </source>
</evidence>